<organism evidence="2 3">
    <name type="scientific">Blautia obeum</name>
    <dbReference type="NCBI Taxonomy" id="40520"/>
    <lineage>
        <taxon>Bacteria</taxon>
        <taxon>Bacillati</taxon>
        <taxon>Bacillota</taxon>
        <taxon>Clostridia</taxon>
        <taxon>Lachnospirales</taxon>
        <taxon>Lachnospiraceae</taxon>
        <taxon>Blautia</taxon>
    </lineage>
</organism>
<evidence type="ECO:0000256" key="1">
    <source>
        <dbReference type="SAM" id="MobiDB-lite"/>
    </source>
</evidence>
<name>A0A174H0F6_9FIRM</name>
<dbReference type="EMBL" id="CYZP01000054">
    <property type="protein sequence ID" value="CUO68364.1"/>
    <property type="molecule type" value="Genomic_DNA"/>
</dbReference>
<accession>A0A174H0F6</accession>
<dbReference type="AlphaFoldDB" id="A0A174H0F6"/>
<reference evidence="2 3" key="1">
    <citation type="submission" date="2015-09" db="EMBL/GenBank/DDBJ databases">
        <authorList>
            <consortium name="Pathogen Informatics"/>
        </authorList>
    </citation>
    <scope>NUCLEOTIDE SEQUENCE [LARGE SCALE GENOMIC DNA]</scope>
    <source>
        <strain evidence="2 3">2789STDY5834861</strain>
    </source>
</reference>
<dbReference type="RefSeq" id="WP_155512398.1">
    <property type="nucleotide sequence ID" value="NZ_CYZP01000054.1"/>
</dbReference>
<evidence type="ECO:0000313" key="3">
    <source>
        <dbReference type="Proteomes" id="UP000095645"/>
    </source>
</evidence>
<sequence>MGENTYEAPVVNTLDGNGNGTDPNVQPAGLVWQTEIAVAYAYALVLVVWSQIDVTP</sequence>
<feature type="region of interest" description="Disordered" evidence="1">
    <location>
        <begin position="1"/>
        <end position="20"/>
    </location>
</feature>
<gene>
    <name evidence="2" type="ORF">ERS852476_03623</name>
</gene>
<protein>
    <submittedName>
        <fullName evidence="2">Uncharacterized protein</fullName>
    </submittedName>
</protein>
<evidence type="ECO:0000313" key="2">
    <source>
        <dbReference type="EMBL" id="CUO68364.1"/>
    </source>
</evidence>
<proteinExistence type="predicted"/>
<dbReference type="Proteomes" id="UP000095645">
    <property type="component" value="Unassembled WGS sequence"/>
</dbReference>